<dbReference type="NCBIfam" id="TIGR01549">
    <property type="entry name" value="HAD-SF-IA-v1"/>
    <property type="match status" value="1"/>
</dbReference>
<gene>
    <name evidence="1" type="ORF">R0137_00250</name>
</gene>
<dbReference type="EMBL" id="CP136865">
    <property type="protein sequence ID" value="WOJ97018.1"/>
    <property type="molecule type" value="Genomic_DNA"/>
</dbReference>
<reference evidence="1 2" key="1">
    <citation type="submission" date="2023-10" db="EMBL/GenBank/DDBJ databases">
        <title>Two novel species belonging to the OM43/NOR5 clade.</title>
        <authorList>
            <person name="Park M."/>
        </authorList>
    </citation>
    <scope>NUCLEOTIDE SEQUENCE [LARGE SCALE GENOMIC DNA]</scope>
    <source>
        <strain evidence="1 2">IMCC45268</strain>
    </source>
</reference>
<dbReference type="PANTHER" id="PTHR43885:SF1">
    <property type="entry name" value="SUPERFAMILY HYDROLASE, PUTATIVE (AFU_ORTHOLOGUE AFUA_4G13290)-RELATED"/>
    <property type="match status" value="1"/>
</dbReference>
<dbReference type="NCBIfam" id="TIGR01509">
    <property type="entry name" value="HAD-SF-IA-v3"/>
    <property type="match status" value="1"/>
</dbReference>
<dbReference type="InterPro" id="IPR023214">
    <property type="entry name" value="HAD_sf"/>
</dbReference>
<dbReference type="Pfam" id="PF00702">
    <property type="entry name" value="Hydrolase"/>
    <property type="match status" value="1"/>
</dbReference>
<sequence>MDSRLDFTAMRAELGAPESLGLLEYVETLSSESARHEAMAVIHRHELAGAEAAEWMPTAEEALHALHQQGTPIAIVTRNSRHAAQITMQRLDMPDIPLKAREDAAPKPDPEALLMVAAEWNIDPKHCAYVGDFHYDIQAAQRAGMMPVLYTQGGEPRENYDIQLQVLGDFRALLALLHEQSDSSSTP</sequence>
<dbReference type="CDD" id="cd01427">
    <property type="entry name" value="HAD_like"/>
    <property type="match status" value="1"/>
</dbReference>
<dbReference type="SUPFAM" id="SSF56784">
    <property type="entry name" value="HAD-like"/>
    <property type="match status" value="1"/>
</dbReference>
<evidence type="ECO:0000313" key="2">
    <source>
        <dbReference type="Proteomes" id="UP001626549"/>
    </source>
</evidence>
<organism evidence="1 2">
    <name type="scientific">Congregibacter brevis</name>
    <dbReference type="NCBI Taxonomy" id="3081201"/>
    <lineage>
        <taxon>Bacteria</taxon>
        <taxon>Pseudomonadati</taxon>
        <taxon>Pseudomonadota</taxon>
        <taxon>Gammaproteobacteria</taxon>
        <taxon>Cellvibrionales</taxon>
        <taxon>Halieaceae</taxon>
        <taxon>Congregibacter</taxon>
    </lineage>
</organism>
<dbReference type="InterPro" id="IPR036412">
    <property type="entry name" value="HAD-like_sf"/>
</dbReference>
<protein>
    <submittedName>
        <fullName evidence="1">HAD-IA family hydrolase</fullName>
    </submittedName>
</protein>
<keyword evidence="2" id="KW-1185">Reference proteome</keyword>
<name>A0ABZ0IBW9_9GAMM</name>
<dbReference type="GO" id="GO:0016787">
    <property type="term" value="F:hydrolase activity"/>
    <property type="evidence" value="ECO:0007669"/>
    <property type="project" value="UniProtKB-KW"/>
</dbReference>
<keyword evidence="1" id="KW-0378">Hydrolase</keyword>
<proteinExistence type="predicted"/>
<evidence type="ECO:0000313" key="1">
    <source>
        <dbReference type="EMBL" id="WOJ97018.1"/>
    </source>
</evidence>
<accession>A0ABZ0IBW9</accession>
<dbReference type="RefSeq" id="WP_407327704.1">
    <property type="nucleotide sequence ID" value="NZ_CP136865.1"/>
</dbReference>
<dbReference type="Gene3D" id="3.40.50.1000">
    <property type="entry name" value="HAD superfamily/HAD-like"/>
    <property type="match status" value="1"/>
</dbReference>
<dbReference type="PANTHER" id="PTHR43885">
    <property type="entry name" value="HALOACID DEHALOGENASE-LIKE HYDROLASE"/>
    <property type="match status" value="1"/>
</dbReference>
<dbReference type="Gene3D" id="1.10.260.80">
    <property type="match status" value="1"/>
</dbReference>
<dbReference type="Proteomes" id="UP001626549">
    <property type="component" value="Chromosome"/>
</dbReference>
<dbReference type="InterPro" id="IPR006439">
    <property type="entry name" value="HAD-SF_hydro_IA"/>
</dbReference>